<evidence type="ECO:0000256" key="4">
    <source>
        <dbReference type="ARBA" id="ARBA00022747"/>
    </source>
</evidence>
<protein>
    <recommendedName>
        <fullName evidence="7">Cytosine-specific methyltransferase</fullName>
        <ecNumber evidence="7">2.1.1.37</ecNumber>
    </recommendedName>
</protein>
<dbReference type="Gene3D" id="3.40.50.150">
    <property type="entry name" value="Vaccinia Virus protein VP39"/>
    <property type="match status" value="1"/>
</dbReference>
<keyword evidence="4" id="KW-0680">Restriction system</keyword>
<feature type="region of interest" description="Disordered" evidence="8">
    <location>
        <begin position="215"/>
        <end position="234"/>
    </location>
</feature>
<evidence type="ECO:0000256" key="1">
    <source>
        <dbReference type="ARBA" id="ARBA00022603"/>
    </source>
</evidence>
<dbReference type="GO" id="GO:0009307">
    <property type="term" value="P:DNA restriction-modification system"/>
    <property type="evidence" value="ECO:0007669"/>
    <property type="project" value="UniProtKB-KW"/>
</dbReference>
<dbReference type="InterPro" id="IPR050390">
    <property type="entry name" value="C5-Methyltransferase"/>
</dbReference>
<evidence type="ECO:0000256" key="5">
    <source>
        <dbReference type="PROSITE-ProRule" id="PRU01016"/>
    </source>
</evidence>
<dbReference type="NCBIfam" id="TIGR00675">
    <property type="entry name" value="dcm"/>
    <property type="match status" value="1"/>
</dbReference>
<dbReference type="AlphaFoldDB" id="A0A9X3LJC7"/>
<evidence type="ECO:0000313" key="9">
    <source>
        <dbReference type="EMBL" id="MCZ9288766.1"/>
    </source>
</evidence>
<dbReference type="PROSITE" id="PS51679">
    <property type="entry name" value="SAM_MT_C5"/>
    <property type="match status" value="1"/>
</dbReference>
<comment type="similarity">
    <text evidence="5 6">Belongs to the class I-like SAM-binding methyltransferase superfamily. C5-methyltransferase family.</text>
</comment>
<dbReference type="PROSITE" id="PS00094">
    <property type="entry name" value="C5_MTASE_1"/>
    <property type="match status" value="1"/>
</dbReference>
<organism evidence="9 10">
    <name type="scientific">Corynebacterium evansiae</name>
    <dbReference type="NCBI Taxonomy" id="2913499"/>
    <lineage>
        <taxon>Bacteria</taxon>
        <taxon>Bacillati</taxon>
        <taxon>Actinomycetota</taxon>
        <taxon>Actinomycetes</taxon>
        <taxon>Mycobacteriales</taxon>
        <taxon>Corynebacteriaceae</taxon>
        <taxon>Corynebacterium</taxon>
    </lineage>
</organism>
<dbReference type="EC" id="2.1.1.37" evidence="7"/>
<feature type="active site" evidence="5">
    <location>
        <position position="77"/>
    </location>
</feature>
<accession>A0A9X3LJC7</accession>
<dbReference type="PANTHER" id="PTHR10629:SF52">
    <property type="entry name" value="DNA (CYTOSINE-5)-METHYLTRANSFERASE 1"/>
    <property type="match status" value="1"/>
</dbReference>
<dbReference type="InterPro" id="IPR031303">
    <property type="entry name" value="C5_meth_CS"/>
</dbReference>
<evidence type="ECO:0000256" key="6">
    <source>
        <dbReference type="RuleBase" id="RU000416"/>
    </source>
</evidence>
<dbReference type="Gene3D" id="3.90.120.10">
    <property type="entry name" value="DNA Methylase, subunit A, domain 2"/>
    <property type="match status" value="1"/>
</dbReference>
<reference evidence="9" key="1">
    <citation type="submission" date="2022-02" db="EMBL/GenBank/DDBJ databases">
        <title>Corynebacterium sp. from urogenital microbiome.</title>
        <authorList>
            <person name="Cappelli E.A."/>
            <person name="Ribeiro T.G."/>
            <person name="Peixe L."/>
        </authorList>
    </citation>
    <scope>NUCLEOTIDE SEQUENCE</scope>
    <source>
        <strain evidence="9">C8Ua_174</strain>
    </source>
</reference>
<dbReference type="InterPro" id="IPR018117">
    <property type="entry name" value="C5_DNA_meth_AS"/>
</dbReference>
<dbReference type="PRINTS" id="PR00105">
    <property type="entry name" value="C5METTRFRASE"/>
</dbReference>
<keyword evidence="1 5" id="KW-0489">Methyltransferase</keyword>
<dbReference type="CDD" id="cd00315">
    <property type="entry name" value="Cyt_C5_DNA_methylase"/>
    <property type="match status" value="1"/>
</dbReference>
<sequence>MQTPLTSVEICAGAGGQALGLEAAGFIHRAVVELDGHAVSTLRANRPAWNIVHGDVLDFDISPFADDLDLLAGGVPCPPFSIAGKQLGQDDERDLFPRALELTAQSRPKALMLENVRGLAQPRFARYRNELVAELEELGYRTFWEVVTAADFGVPQLRPRFVLVALREPYADYFAWPEPLDTRVTVGEALHSLMAENGWPGADAWAKRANDIGPTLVGGSKKHGGPDVGPSRAREGWKRLGVRGTSIAHEAPGPDFPVGHGAEMPRLTVRMGAVIQGFPSEWKWEGGKTAAWKQVGNAFPPPVAHAIGDRIVAALRQDPLSGMVPAEPVVPEMSLLEGAGL</sequence>
<dbReference type="PANTHER" id="PTHR10629">
    <property type="entry name" value="CYTOSINE-SPECIFIC METHYLTRANSFERASE"/>
    <property type="match status" value="1"/>
</dbReference>
<evidence type="ECO:0000256" key="8">
    <source>
        <dbReference type="SAM" id="MobiDB-lite"/>
    </source>
</evidence>
<keyword evidence="3 5" id="KW-0949">S-adenosyl-L-methionine</keyword>
<dbReference type="GeneID" id="92739482"/>
<comment type="caution">
    <text evidence="9">The sequence shown here is derived from an EMBL/GenBank/DDBJ whole genome shotgun (WGS) entry which is preliminary data.</text>
</comment>
<evidence type="ECO:0000256" key="3">
    <source>
        <dbReference type="ARBA" id="ARBA00022691"/>
    </source>
</evidence>
<keyword evidence="10" id="KW-1185">Reference proteome</keyword>
<name>A0A9X3LJC7_9CORY</name>
<dbReference type="GO" id="GO:0032259">
    <property type="term" value="P:methylation"/>
    <property type="evidence" value="ECO:0007669"/>
    <property type="project" value="UniProtKB-KW"/>
</dbReference>
<evidence type="ECO:0000313" key="10">
    <source>
        <dbReference type="Proteomes" id="UP001146469"/>
    </source>
</evidence>
<dbReference type="EMBL" id="JAKMUT010000001">
    <property type="protein sequence ID" value="MCZ9288766.1"/>
    <property type="molecule type" value="Genomic_DNA"/>
</dbReference>
<proteinExistence type="inferred from homology"/>
<dbReference type="RefSeq" id="WP_011274188.1">
    <property type="nucleotide sequence ID" value="NZ_JAKMUT010000001.1"/>
</dbReference>
<evidence type="ECO:0000256" key="7">
    <source>
        <dbReference type="RuleBase" id="RU000417"/>
    </source>
</evidence>
<dbReference type="Pfam" id="PF00145">
    <property type="entry name" value="DNA_methylase"/>
    <property type="match status" value="1"/>
</dbReference>
<dbReference type="Proteomes" id="UP001146469">
    <property type="component" value="Unassembled WGS sequence"/>
</dbReference>
<dbReference type="GO" id="GO:0003886">
    <property type="term" value="F:DNA (cytosine-5-)-methyltransferase activity"/>
    <property type="evidence" value="ECO:0007669"/>
    <property type="project" value="UniProtKB-EC"/>
</dbReference>
<gene>
    <name evidence="9" type="ORF">L8V00_00875</name>
</gene>
<dbReference type="InterPro" id="IPR029063">
    <property type="entry name" value="SAM-dependent_MTases_sf"/>
</dbReference>
<keyword evidence="2 5" id="KW-0808">Transferase</keyword>
<dbReference type="GO" id="GO:0003677">
    <property type="term" value="F:DNA binding"/>
    <property type="evidence" value="ECO:0007669"/>
    <property type="project" value="TreeGrafter"/>
</dbReference>
<evidence type="ECO:0000256" key="2">
    <source>
        <dbReference type="ARBA" id="ARBA00022679"/>
    </source>
</evidence>
<dbReference type="SUPFAM" id="SSF53335">
    <property type="entry name" value="S-adenosyl-L-methionine-dependent methyltransferases"/>
    <property type="match status" value="1"/>
</dbReference>
<dbReference type="InterPro" id="IPR001525">
    <property type="entry name" value="C5_MeTfrase"/>
</dbReference>
<dbReference type="GO" id="GO:0044027">
    <property type="term" value="P:negative regulation of gene expression via chromosomal CpG island methylation"/>
    <property type="evidence" value="ECO:0007669"/>
    <property type="project" value="TreeGrafter"/>
</dbReference>
<dbReference type="PROSITE" id="PS00095">
    <property type="entry name" value="C5_MTASE_2"/>
    <property type="match status" value="1"/>
</dbReference>
<comment type="catalytic activity">
    <reaction evidence="7">
        <text>a 2'-deoxycytidine in DNA + S-adenosyl-L-methionine = a 5-methyl-2'-deoxycytidine in DNA + S-adenosyl-L-homocysteine + H(+)</text>
        <dbReference type="Rhea" id="RHEA:13681"/>
        <dbReference type="Rhea" id="RHEA-COMP:11369"/>
        <dbReference type="Rhea" id="RHEA-COMP:11370"/>
        <dbReference type="ChEBI" id="CHEBI:15378"/>
        <dbReference type="ChEBI" id="CHEBI:57856"/>
        <dbReference type="ChEBI" id="CHEBI:59789"/>
        <dbReference type="ChEBI" id="CHEBI:85452"/>
        <dbReference type="ChEBI" id="CHEBI:85454"/>
        <dbReference type="EC" id="2.1.1.37"/>
    </reaction>
</comment>